<reference evidence="2" key="1">
    <citation type="submission" date="2021-01" db="EMBL/GenBank/DDBJ databases">
        <authorList>
            <person name="Corre E."/>
            <person name="Pelletier E."/>
            <person name="Niang G."/>
            <person name="Scheremetjew M."/>
            <person name="Finn R."/>
            <person name="Kale V."/>
            <person name="Holt S."/>
            <person name="Cochrane G."/>
            <person name="Meng A."/>
            <person name="Brown T."/>
            <person name="Cohen L."/>
        </authorList>
    </citation>
    <scope>NUCLEOTIDE SEQUENCE</scope>
    <source>
        <strain evidence="2">OF101</strain>
    </source>
</reference>
<dbReference type="InterPro" id="IPR023210">
    <property type="entry name" value="NADP_OxRdtase_dom"/>
</dbReference>
<dbReference type="PRINTS" id="PR00069">
    <property type="entry name" value="ALDKETRDTASE"/>
</dbReference>
<proteinExistence type="predicted"/>
<name>A0A7S1R3G3_ALECA</name>
<evidence type="ECO:0000313" key="2">
    <source>
        <dbReference type="EMBL" id="CAD9155286.1"/>
    </source>
</evidence>
<dbReference type="PANTHER" id="PTHR43827:SF8">
    <property type="entry name" value="ALDO_KETO REDUCTASE FAMILY PROTEIN"/>
    <property type="match status" value="1"/>
</dbReference>
<feature type="domain" description="NADP-dependent oxidoreductase" evidence="1">
    <location>
        <begin position="1"/>
        <end position="136"/>
    </location>
</feature>
<dbReference type="Gene3D" id="3.20.20.100">
    <property type="entry name" value="NADP-dependent oxidoreductase domain"/>
    <property type="match status" value="1"/>
</dbReference>
<organism evidence="2">
    <name type="scientific">Alexandrium catenella</name>
    <name type="common">Red tide dinoflagellate</name>
    <name type="synonym">Gonyaulax catenella</name>
    <dbReference type="NCBI Taxonomy" id="2925"/>
    <lineage>
        <taxon>Eukaryota</taxon>
        <taxon>Sar</taxon>
        <taxon>Alveolata</taxon>
        <taxon>Dinophyceae</taxon>
        <taxon>Gonyaulacales</taxon>
        <taxon>Pyrocystaceae</taxon>
        <taxon>Alexandrium</taxon>
    </lineage>
</organism>
<sequence length="165" mass="18037">MEDAVLAGKARAIGFSNVDERTLAAALAGYSRVKPAFVSNVFNPFHQDRGVRALCEREGVLYQGFNLLGRSDELSHPVYRRIAASHGASPAQVVVRWALTKNVTVLTSSRQRERMRSNRQLDFDLSKEELESIDALQGTPWPLPAARRDSAAMVQVGPHAPAGAV</sequence>
<evidence type="ECO:0000259" key="1">
    <source>
        <dbReference type="Pfam" id="PF00248"/>
    </source>
</evidence>
<dbReference type="PANTHER" id="PTHR43827">
    <property type="entry name" value="2,5-DIKETO-D-GLUCONIC ACID REDUCTASE"/>
    <property type="match status" value="1"/>
</dbReference>
<dbReference type="EMBL" id="HBGE01056032">
    <property type="protein sequence ID" value="CAD9155286.1"/>
    <property type="molecule type" value="Transcribed_RNA"/>
</dbReference>
<dbReference type="AlphaFoldDB" id="A0A7S1R3G3"/>
<dbReference type="SUPFAM" id="SSF51430">
    <property type="entry name" value="NAD(P)-linked oxidoreductase"/>
    <property type="match status" value="1"/>
</dbReference>
<accession>A0A7S1R3G3</accession>
<protein>
    <recommendedName>
        <fullName evidence="1">NADP-dependent oxidoreductase domain-containing protein</fullName>
    </recommendedName>
</protein>
<dbReference type="Pfam" id="PF00248">
    <property type="entry name" value="Aldo_ket_red"/>
    <property type="match status" value="1"/>
</dbReference>
<dbReference type="GO" id="GO:0016491">
    <property type="term" value="F:oxidoreductase activity"/>
    <property type="evidence" value="ECO:0007669"/>
    <property type="project" value="InterPro"/>
</dbReference>
<dbReference type="InterPro" id="IPR036812">
    <property type="entry name" value="NAD(P)_OxRdtase_dom_sf"/>
</dbReference>
<dbReference type="InterPro" id="IPR020471">
    <property type="entry name" value="AKR"/>
</dbReference>
<gene>
    <name evidence="2" type="ORF">ACAT0790_LOCUS33806</name>
</gene>